<evidence type="ECO:0000256" key="7">
    <source>
        <dbReference type="ARBA" id="ARBA00023136"/>
    </source>
</evidence>
<evidence type="ECO:0000256" key="3">
    <source>
        <dbReference type="ARBA" id="ARBA00022475"/>
    </source>
</evidence>
<evidence type="ECO:0000313" key="11">
    <source>
        <dbReference type="Proteomes" id="UP000216533"/>
    </source>
</evidence>
<proteinExistence type="inferred from homology"/>
<dbReference type="GO" id="GO:0005886">
    <property type="term" value="C:plasma membrane"/>
    <property type="evidence" value="ECO:0007669"/>
    <property type="project" value="UniProtKB-SubCell"/>
</dbReference>
<keyword evidence="5 9" id="KW-0812">Transmembrane</keyword>
<feature type="transmembrane region" description="Helical" evidence="9">
    <location>
        <begin position="153"/>
        <end position="171"/>
    </location>
</feature>
<evidence type="ECO:0000313" key="10">
    <source>
        <dbReference type="EMBL" id="OYN88806.1"/>
    </source>
</evidence>
<evidence type="ECO:0000256" key="4">
    <source>
        <dbReference type="ARBA" id="ARBA00022519"/>
    </source>
</evidence>
<keyword evidence="6 9" id="KW-1133">Transmembrane helix</keyword>
<evidence type="ECO:0000256" key="6">
    <source>
        <dbReference type="ARBA" id="ARBA00022989"/>
    </source>
</evidence>
<dbReference type="PANTHER" id="PTHR30574:SF1">
    <property type="entry name" value="SULPHUR TRANSPORT DOMAIN-CONTAINING PROTEIN"/>
    <property type="match status" value="1"/>
</dbReference>
<feature type="transmembrane region" description="Helical" evidence="9">
    <location>
        <begin position="44"/>
        <end position="67"/>
    </location>
</feature>
<protein>
    <submittedName>
        <fullName evidence="10">Sulfur transporter</fullName>
    </submittedName>
</protein>
<comment type="similarity">
    <text evidence="8">Belongs to the TsuA/YedE (TC 9.B.102) family.</text>
</comment>
<dbReference type="InterPro" id="IPR007272">
    <property type="entry name" value="Sulf_transp_TsuA/YedE"/>
</dbReference>
<dbReference type="Pfam" id="PF04143">
    <property type="entry name" value="Sulf_transp"/>
    <property type="match status" value="1"/>
</dbReference>
<comment type="caution">
    <text evidence="10">The sequence shown here is derived from an EMBL/GenBank/DDBJ whole genome shotgun (WGS) entry which is preliminary data.</text>
</comment>
<evidence type="ECO:0000256" key="8">
    <source>
        <dbReference type="ARBA" id="ARBA00035655"/>
    </source>
</evidence>
<comment type="subcellular location">
    <subcellularLocation>
        <location evidence="1">Cell inner membrane</location>
        <topology evidence="1">Multi-pass membrane protein</topology>
    </subcellularLocation>
</comment>
<feature type="transmembrane region" description="Helical" evidence="9">
    <location>
        <begin position="322"/>
        <end position="341"/>
    </location>
</feature>
<dbReference type="PANTHER" id="PTHR30574">
    <property type="entry name" value="INNER MEMBRANE PROTEIN YEDE"/>
    <property type="match status" value="1"/>
</dbReference>
<dbReference type="RefSeq" id="WP_094450021.1">
    <property type="nucleotide sequence ID" value="NZ_NMVI01000011.1"/>
</dbReference>
<dbReference type="AlphaFoldDB" id="A0A255EB99"/>
<name>A0A255EB99_9ACTN</name>
<dbReference type="Proteomes" id="UP000216533">
    <property type="component" value="Unassembled WGS sequence"/>
</dbReference>
<feature type="transmembrane region" description="Helical" evidence="9">
    <location>
        <begin position="290"/>
        <end position="316"/>
    </location>
</feature>
<feature type="transmembrane region" description="Helical" evidence="9">
    <location>
        <begin position="251"/>
        <end position="270"/>
    </location>
</feature>
<evidence type="ECO:0000256" key="9">
    <source>
        <dbReference type="SAM" id="Phobius"/>
    </source>
</evidence>
<keyword evidence="2" id="KW-0813">Transport</keyword>
<dbReference type="EMBL" id="NMVI01000011">
    <property type="protein sequence ID" value="OYN88806.1"/>
    <property type="molecule type" value="Genomic_DNA"/>
</dbReference>
<reference evidence="10 11" key="1">
    <citation type="submission" date="2017-07" db="EMBL/GenBank/DDBJ databases">
        <title>Draft whole genome sequences of clinical Proprionibacteriaceae strains.</title>
        <authorList>
            <person name="Bernier A.-M."/>
            <person name="Bernard K."/>
            <person name="Domingo M.-C."/>
        </authorList>
    </citation>
    <scope>NUCLEOTIDE SEQUENCE [LARGE SCALE GENOMIC DNA]</scope>
    <source>
        <strain evidence="10 11">NML 160184</strain>
    </source>
</reference>
<gene>
    <name evidence="10" type="ORF">CGZ92_03630</name>
</gene>
<keyword evidence="4" id="KW-0997">Cell inner membrane</keyword>
<evidence type="ECO:0000256" key="1">
    <source>
        <dbReference type="ARBA" id="ARBA00004429"/>
    </source>
</evidence>
<accession>A0A255EB99</accession>
<evidence type="ECO:0000256" key="2">
    <source>
        <dbReference type="ARBA" id="ARBA00022448"/>
    </source>
</evidence>
<organism evidence="10 11">
    <name type="scientific">Parenemella sanctibonifatiensis</name>
    <dbReference type="NCBI Taxonomy" id="2016505"/>
    <lineage>
        <taxon>Bacteria</taxon>
        <taxon>Bacillati</taxon>
        <taxon>Actinomycetota</taxon>
        <taxon>Actinomycetes</taxon>
        <taxon>Propionibacteriales</taxon>
        <taxon>Propionibacteriaceae</taxon>
        <taxon>Parenemella</taxon>
    </lineage>
</organism>
<keyword evidence="7 9" id="KW-0472">Membrane</keyword>
<feature type="transmembrane region" description="Helical" evidence="9">
    <location>
        <begin position="73"/>
        <end position="97"/>
    </location>
</feature>
<feature type="transmembrane region" description="Helical" evidence="9">
    <location>
        <begin position="109"/>
        <end position="133"/>
    </location>
</feature>
<sequence>MSPLLTHGSGLLLGAALGFVLQRGRFCVTGAFREVWTSGRTRWLTAYLIAIAVLSVGFFLLLGAGIVNAPSSQLPALATTVGALIFGVGIVLAGGCATGTFYRSGEGLIGSWLALIMYAVSAAAMKYGVLAPINSGLREPTLPMVSVHDTLGISPWFLVVPFVAFVGYLTWRHLRAERGLKVATLPPQRTGLEHLLFEKPWHPFATAIVFGLIAIAAFPLSYSAGREGGLGITTPSANLAYGLVAGDVAKLVDWGTLLIIGIILGSFIAAKASGEFRLRVPDTRQMVRSLTGGVLMGVGASWAGGCTIGASLVGAAQFQWNGWLAFGGFFLGVGIAAKIFLRPKTSAPAGTSAPAKQPVSV</sequence>
<evidence type="ECO:0000256" key="5">
    <source>
        <dbReference type="ARBA" id="ARBA00022692"/>
    </source>
</evidence>
<keyword evidence="3" id="KW-1003">Cell membrane</keyword>
<feature type="transmembrane region" description="Helical" evidence="9">
    <location>
        <begin position="204"/>
        <end position="222"/>
    </location>
</feature>